<keyword evidence="7" id="KW-1185">Reference proteome</keyword>
<evidence type="ECO:0000313" key="7">
    <source>
        <dbReference type="Proteomes" id="UP000789759"/>
    </source>
</evidence>
<evidence type="ECO:0000256" key="3">
    <source>
        <dbReference type="ARBA" id="ARBA00022525"/>
    </source>
</evidence>
<evidence type="ECO:0000256" key="2">
    <source>
        <dbReference type="ARBA" id="ARBA00004613"/>
    </source>
</evidence>
<dbReference type="EMBL" id="CAJVQA010011158">
    <property type="protein sequence ID" value="CAG8704563.1"/>
    <property type="molecule type" value="Genomic_DNA"/>
</dbReference>
<sequence length="400" mass="45098">MSRISLICLVRGQPATCAFVVDIESNKYISHLKSAIKRVRSPEYKNIVADKLRLWKIEIPDSRDEEITNYTLDSQDELNAASPINNYWNVSPPARHVHVIVVPPGTAEIISSEEQNRDTSSETISSKKQKESTSKKNTPNKKQNKVTSPVTSTNKNQSKVNPTSTNKKQKEVAQSETTSNTKQGEKQTTASNKKRKEMSPPETEPNNKREKITSSPVAPAKNRKTATPKQGVTETQTGTSQDARLRKLDGILNDLLADVMEDVRTNEDTFNDGVVPPESLKELCQQMENPENRTNLYYFKFGKALQDRLEDLMEKKHKNARELLSSEVNGHFTAGTDFKKEMSRAQKVFEFFNDIGKDRIHRVRATPTTISSLTKDDVRYIKGKFTKSDINLLGLGDLDI</sequence>
<dbReference type="InterPro" id="IPR045379">
    <property type="entry name" value="Crinkler_N"/>
</dbReference>
<evidence type="ECO:0000259" key="5">
    <source>
        <dbReference type="Pfam" id="PF20147"/>
    </source>
</evidence>
<keyword evidence="3" id="KW-0964">Secreted</keyword>
<dbReference type="OrthoDB" id="2304312at2759"/>
<dbReference type="AlphaFoldDB" id="A0A9N9HTA6"/>
<feature type="region of interest" description="Disordered" evidence="4">
    <location>
        <begin position="110"/>
        <end position="241"/>
    </location>
</feature>
<comment type="subcellular location">
    <subcellularLocation>
        <location evidence="1">Host cell</location>
    </subcellularLocation>
    <subcellularLocation>
        <location evidence="2">Secreted</location>
    </subcellularLocation>
</comment>
<protein>
    <submittedName>
        <fullName evidence="6">24767_t:CDS:1</fullName>
    </submittedName>
</protein>
<dbReference type="Pfam" id="PF20147">
    <property type="entry name" value="Crinkler"/>
    <property type="match status" value="1"/>
</dbReference>
<feature type="compositionally biased region" description="Polar residues" evidence="4">
    <location>
        <begin position="145"/>
        <end position="167"/>
    </location>
</feature>
<reference evidence="6" key="1">
    <citation type="submission" date="2021-06" db="EMBL/GenBank/DDBJ databases">
        <authorList>
            <person name="Kallberg Y."/>
            <person name="Tangrot J."/>
            <person name="Rosling A."/>
        </authorList>
    </citation>
    <scope>NUCLEOTIDE SEQUENCE</scope>
    <source>
        <strain evidence="6">FL966</strain>
    </source>
</reference>
<dbReference type="GO" id="GO:0043657">
    <property type="term" value="C:host cell"/>
    <property type="evidence" value="ECO:0007669"/>
    <property type="project" value="UniProtKB-SubCell"/>
</dbReference>
<evidence type="ECO:0000256" key="4">
    <source>
        <dbReference type="SAM" id="MobiDB-lite"/>
    </source>
</evidence>
<evidence type="ECO:0000256" key="1">
    <source>
        <dbReference type="ARBA" id="ARBA00004340"/>
    </source>
</evidence>
<comment type="caution">
    <text evidence="6">The sequence shown here is derived from an EMBL/GenBank/DDBJ whole genome shotgun (WGS) entry which is preliminary data.</text>
</comment>
<feature type="compositionally biased region" description="Polar residues" evidence="4">
    <location>
        <begin position="174"/>
        <end position="191"/>
    </location>
</feature>
<dbReference type="Proteomes" id="UP000789759">
    <property type="component" value="Unassembled WGS sequence"/>
</dbReference>
<proteinExistence type="predicted"/>
<evidence type="ECO:0000313" key="6">
    <source>
        <dbReference type="EMBL" id="CAG8704563.1"/>
    </source>
</evidence>
<accession>A0A9N9HTA6</accession>
<gene>
    <name evidence="6" type="ORF">CPELLU_LOCUS12002</name>
</gene>
<feature type="domain" description="Crinkler effector protein N-terminal" evidence="5">
    <location>
        <begin position="4"/>
        <end position="102"/>
    </location>
</feature>
<name>A0A9N9HTA6_9GLOM</name>
<organism evidence="6 7">
    <name type="scientific">Cetraspora pellucida</name>
    <dbReference type="NCBI Taxonomy" id="1433469"/>
    <lineage>
        <taxon>Eukaryota</taxon>
        <taxon>Fungi</taxon>
        <taxon>Fungi incertae sedis</taxon>
        <taxon>Mucoromycota</taxon>
        <taxon>Glomeromycotina</taxon>
        <taxon>Glomeromycetes</taxon>
        <taxon>Diversisporales</taxon>
        <taxon>Gigasporaceae</taxon>
        <taxon>Cetraspora</taxon>
    </lineage>
</organism>
<feature type="compositionally biased region" description="Polar residues" evidence="4">
    <location>
        <begin position="227"/>
        <end position="241"/>
    </location>
</feature>
<dbReference type="GO" id="GO:0005576">
    <property type="term" value="C:extracellular region"/>
    <property type="evidence" value="ECO:0007669"/>
    <property type="project" value="UniProtKB-SubCell"/>
</dbReference>